<evidence type="ECO:0000313" key="5">
    <source>
        <dbReference type="EMBL" id="BBO72631.1"/>
    </source>
</evidence>
<dbReference type="PANTHER" id="PTHR43537:SF24">
    <property type="entry name" value="GLUCONATE OPERON TRANSCRIPTIONAL REPRESSOR"/>
    <property type="match status" value="1"/>
</dbReference>
<proteinExistence type="predicted"/>
<dbReference type="GO" id="GO:0003677">
    <property type="term" value="F:DNA binding"/>
    <property type="evidence" value="ECO:0007669"/>
    <property type="project" value="UniProtKB-KW"/>
</dbReference>
<dbReference type="PROSITE" id="PS50949">
    <property type="entry name" value="HTH_GNTR"/>
    <property type="match status" value="1"/>
</dbReference>
<protein>
    <submittedName>
        <fullName evidence="5">Transcriptional regulator</fullName>
    </submittedName>
</protein>
<dbReference type="InterPro" id="IPR008920">
    <property type="entry name" value="TF_FadR/GntR_C"/>
</dbReference>
<name>A0A5K7YZM2_9BACT</name>
<dbReference type="Pfam" id="PF00392">
    <property type="entry name" value="GntR"/>
    <property type="match status" value="1"/>
</dbReference>
<dbReference type="PANTHER" id="PTHR43537">
    <property type="entry name" value="TRANSCRIPTIONAL REGULATOR, GNTR FAMILY"/>
    <property type="match status" value="1"/>
</dbReference>
<evidence type="ECO:0000259" key="4">
    <source>
        <dbReference type="PROSITE" id="PS50949"/>
    </source>
</evidence>
<sequence length="211" mass="24824">MEKLCEKLREDITFGKYKPGEHLSEKQLTETYGVSRVTIRKAIEQIATQGYLTVEKNRGATVTKLSLKDVEVIYNILMRCESYAAKLFAARKLTNVNQKLKLLHEKMHTKENNFSSHDWLKLNDEFHMLIFSNCGSNILSELVYHTRQRIYRYRMFQTEAYARNHYSKDHKKILAAIFKGDEKLTEKLMVAHLDVARKHRLQLLKGFENLL</sequence>
<keyword evidence="6" id="KW-1185">Reference proteome</keyword>
<dbReference type="SUPFAM" id="SSF48008">
    <property type="entry name" value="GntR ligand-binding domain-like"/>
    <property type="match status" value="1"/>
</dbReference>
<dbReference type="CDD" id="cd07377">
    <property type="entry name" value="WHTH_GntR"/>
    <property type="match status" value="1"/>
</dbReference>
<keyword evidence="1" id="KW-0805">Transcription regulation</keyword>
<dbReference type="SUPFAM" id="SSF46785">
    <property type="entry name" value="Winged helix' DNA-binding domain"/>
    <property type="match status" value="1"/>
</dbReference>
<gene>
    <name evidence="5" type="ORF">DSCW_00480</name>
</gene>
<dbReference type="PRINTS" id="PR00035">
    <property type="entry name" value="HTHGNTR"/>
</dbReference>
<dbReference type="KEGG" id="dwd:DSCW_00480"/>
<evidence type="ECO:0000256" key="3">
    <source>
        <dbReference type="ARBA" id="ARBA00023163"/>
    </source>
</evidence>
<dbReference type="Gene3D" id="1.20.120.530">
    <property type="entry name" value="GntR ligand-binding domain-like"/>
    <property type="match status" value="1"/>
</dbReference>
<dbReference type="SMART" id="SM00895">
    <property type="entry name" value="FCD"/>
    <property type="match status" value="1"/>
</dbReference>
<keyword evidence="2" id="KW-0238">DNA-binding</keyword>
<dbReference type="AlphaFoldDB" id="A0A5K7YZM2"/>
<evidence type="ECO:0000256" key="1">
    <source>
        <dbReference type="ARBA" id="ARBA00023015"/>
    </source>
</evidence>
<dbReference type="Gene3D" id="1.10.10.10">
    <property type="entry name" value="Winged helix-like DNA-binding domain superfamily/Winged helix DNA-binding domain"/>
    <property type="match status" value="1"/>
</dbReference>
<dbReference type="InterPro" id="IPR000524">
    <property type="entry name" value="Tscrpt_reg_HTH_GntR"/>
</dbReference>
<dbReference type="OrthoDB" id="5415143at2"/>
<evidence type="ECO:0000313" key="6">
    <source>
        <dbReference type="Proteomes" id="UP000427769"/>
    </source>
</evidence>
<dbReference type="Pfam" id="PF07729">
    <property type="entry name" value="FCD"/>
    <property type="match status" value="1"/>
</dbReference>
<dbReference type="SMART" id="SM00345">
    <property type="entry name" value="HTH_GNTR"/>
    <property type="match status" value="1"/>
</dbReference>
<feature type="domain" description="HTH gntR-type" evidence="4">
    <location>
        <begin position="1"/>
        <end position="65"/>
    </location>
</feature>
<evidence type="ECO:0000256" key="2">
    <source>
        <dbReference type="ARBA" id="ARBA00023125"/>
    </source>
</evidence>
<dbReference type="RefSeq" id="WP_155301828.1">
    <property type="nucleotide sequence ID" value="NZ_AP021875.1"/>
</dbReference>
<dbReference type="GO" id="GO:0003700">
    <property type="term" value="F:DNA-binding transcription factor activity"/>
    <property type="evidence" value="ECO:0007669"/>
    <property type="project" value="InterPro"/>
</dbReference>
<keyword evidence="3" id="KW-0804">Transcription</keyword>
<dbReference type="EMBL" id="AP021875">
    <property type="protein sequence ID" value="BBO72631.1"/>
    <property type="molecule type" value="Genomic_DNA"/>
</dbReference>
<dbReference type="InterPro" id="IPR036388">
    <property type="entry name" value="WH-like_DNA-bd_sf"/>
</dbReference>
<organism evidence="5 6">
    <name type="scientific">Desulfosarcina widdelii</name>
    <dbReference type="NCBI Taxonomy" id="947919"/>
    <lineage>
        <taxon>Bacteria</taxon>
        <taxon>Pseudomonadati</taxon>
        <taxon>Thermodesulfobacteriota</taxon>
        <taxon>Desulfobacteria</taxon>
        <taxon>Desulfobacterales</taxon>
        <taxon>Desulfosarcinaceae</taxon>
        <taxon>Desulfosarcina</taxon>
    </lineage>
</organism>
<dbReference type="Proteomes" id="UP000427769">
    <property type="component" value="Chromosome"/>
</dbReference>
<reference evidence="5 6" key="1">
    <citation type="submission" date="2019-11" db="EMBL/GenBank/DDBJ databases">
        <title>Comparative genomics of hydrocarbon-degrading Desulfosarcina strains.</title>
        <authorList>
            <person name="Watanabe M."/>
            <person name="Kojima H."/>
            <person name="Fukui M."/>
        </authorList>
    </citation>
    <scope>NUCLEOTIDE SEQUENCE [LARGE SCALE GENOMIC DNA]</scope>
    <source>
        <strain evidence="5 6">PP31</strain>
    </source>
</reference>
<dbReference type="InterPro" id="IPR011711">
    <property type="entry name" value="GntR_C"/>
</dbReference>
<accession>A0A5K7YZM2</accession>
<dbReference type="InterPro" id="IPR036390">
    <property type="entry name" value="WH_DNA-bd_sf"/>
</dbReference>